<dbReference type="EMBL" id="NIDE01000017">
    <property type="protein sequence ID" value="OWK35534.1"/>
    <property type="molecule type" value="Genomic_DNA"/>
</dbReference>
<evidence type="ECO:0000313" key="3">
    <source>
        <dbReference type="Proteomes" id="UP000214646"/>
    </source>
</evidence>
<comment type="caution">
    <text evidence="2">The sequence shown here is derived from an EMBL/GenBank/DDBJ whole genome shotgun (WGS) entry which is preliminary data.</text>
</comment>
<feature type="region of interest" description="Disordered" evidence="1">
    <location>
        <begin position="1"/>
        <end position="48"/>
    </location>
</feature>
<evidence type="ECO:0000313" key="2">
    <source>
        <dbReference type="EMBL" id="OWK35534.1"/>
    </source>
</evidence>
<protein>
    <submittedName>
        <fullName evidence="2">Uncharacterized protein</fullName>
    </submittedName>
</protein>
<proteinExistence type="predicted"/>
<dbReference type="Proteomes" id="UP000214646">
    <property type="component" value="Unassembled WGS sequence"/>
</dbReference>
<reference evidence="3" key="1">
    <citation type="submission" date="2017-06" db="EMBL/GenBank/DDBJ databases">
        <title>Genome analysis of Fimbriiglobus ruber SP5, the first member of the order Planctomycetales with confirmed chitinolytic capability.</title>
        <authorList>
            <person name="Ravin N.V."/>
            <person name="Rakitin A.L."/>
            <person name="Ivanova A.A."/>
            <person name="Beletsky A.V."/>
            <person name="Kulichevskaya I.S."/>
            <person name="Mardanov A.V."/>
            <person name="Dedysh S.N."/>
        </authorList>
    </citation>
    <scope>NUCLEOTIDE SEQUENCE [LARGE SCALE GENOMIC DNA]</scope>
    <source>
        <strain evidence="3">SP5</strain>
    </source>
</reference>
<gene>
    <name evidence="2" type="ORF">FRUB_08097</name>
</gene>
<organism evidence="2 3">
    <name type="scientific">Fimbriiglobus ruber</name>
    <dbReference type="NCBI Taxonomy" id="1908690"/>
    <lineage>
        <taxon>Bacteria</taxon>
        <taxon>Pseudomonadati</taxon>
        <taxon>Planctomycetota</taxon>
        <taxon>Planctomycetia</taxon>
        <taxon>Gemmatales</taxon>
        <taxon>Gemmataceae</taxon>
        <taxon>Fimbriiglobus</taxon>
    </lineage>
</organism>
<sequence length="48" mass="5524">MENRLWAEGIPPDDDLRPNRTPRYPKLGHECDRGKPFGAARSLSFARE</sequence>
<accession>A0A225D7B1</accession>
<dbReference type="AlphaFoldDB" id="A0A225D7B1"/>
<evidence type="ECO:0000256" key="1">
    <source>
        <dbReference type="SAM" id="MobiDB-lite"/>
    </source>
</evidence>
<name>A0A225D7B1_9BACT</name>
<keyword evidence="3" id="KW-1185">Reference proteome</keyword>